<name>A0A0K2V1F2_LEPSM</name>
<dbReference type="AlphaFoldDB" id="A0A0K2V1F2"/>
<reference evidence="1" key="1">
    <citation type="submission" date="2014-05" db="EMBL/GenBank/DDBJ databases">
        <authorList>
            <person name="Chronopoulou M."/>
        </authorList>
    </citation>
    <scope>NUCLEOTIDE SEQUENCE</scope>
    <source>
        <tissue evidence="1">Whole organism</tissue>
    </source>
</reference>
<evidence type="ECO:0000313" key="1">
    <source>
        <dbReference type="EMBL" id="CDW43972.1"/>
    </source>
</evidence>
<organism evidence="1">
    <name type="scientific">Lepeophtheirus salmonis</name>
    <name type="common">Salmon louse</name>
    <name type="synonym">Caligus salmonis</name>
    <dbReference type="NCBI Taxonomy" id="72036"/>
    <lineage>
        <taxon>Eukaryota</taxon>
        <taxon>Metazoa</taxon>
        <taxon>Ecdysozoa</taxon>
        <taxon>Arthropoda</taxon>
        <taxon>Crustacea</taxon>
        <taxon>Multicrustacea</taxon>
        <taxon>Hexanauplia</taxon>
        <taxon>Copepoda</taxon>
        <taxon>Siphonostomatoida</taxon>
        <taxon>Caligidae</taxon>
        <taxon>Lepeophtheirus</taxon>
    </lineage>
</organism>
<proteinExistence type="predicted"/>
<accession>A0A0K2V1F2</accession>
<sequence length="36" mass="3955">MNPTVTSSSQTNDVIAEFTKPLAVLLEVNIKYDKST</sequence>
<dbReference type="EMBL" id="HACA01026611">
    <property type="protein sequence ID" value="CDW43972.1"/>
    <property type="molecule type" value="Transcribed_RNA"/>
</dbReference>
<protein>
    <submittedName>
        <fullName evidence="1">Uncharacterized protein</fullName>
    </submittedName>
</protein>